<dbReference type="InterPro" id="IPR025944">
    <property type="entry name" value="Sigma_54_int_dom_CS"/>
</dbReference>
<dbReference type="PROSITE" id="PS00676">
    <property type="entry name" value="SIGMA54_INTERACT_2"/>
    <property type="match status" value="1"/>
</dbReference>
<keyword evidence="5" id="KW-0010">Activator</keyword>
<dbReference type="InterPro" id="IPR002197">
    <property type="entry name" value="HTH_Fis"/>
</dbReference>
<dbReference type="InterPro" id="IPR025943">
    <property type="entry name" value="Sigma_54_int_dom_ATP-bd_2"/>
</dbReference>
<dbReference type="EMBL" id="AP021875">
    <property type="protein sequence ID" value="BBO76811.1"/>
    <property type="molecule type" value="Genomic_DNA"/>
</dbReference>
<dbReference type="FunFam" id="1.10.8.60:FF:000014">
    <property type="entry name" value="DNA-binding transcriptional regulator NtrC"/>
    <property type="match status" value="1"/>
</dbReference>
<protein>
    <submittedName>
        <fullName evidence="11">Fis family transcriptional regulator</fullName>
    </submittedName>
</protein>
<keyword evidence="6" id="KW-0804">Transcription</keyword>
<keyword evidence="1" id="KW-0547">Nucleotide-binding</keyword>
<evidence type="ECO:0000256" key="4">
    <source>
        <dbReference type="ARBA" id="ARBA00023125"/>
    </source>
</evidence>
<dbReference type="SUPFAM" id="SSF46689">
    <property type="entry name" value="Homeodomain-like"/>
    <property type="match status" value="1"/>
</dbReference>
<dbReference type="Pfam" id="PF25601">
    <property type="entry name" value="AAA_lid_14"/>
    <property type="match status" value="1"/>
</dbReference>
<dbReference type="PRINTS" id="PR01590">
    <property type="entry name" value="HTHFIS"/>
</dbReference>
<feature type="compositionally biased region" description="Basic and acidic residues" evidence="7">
    <location>
        <begin position="442"/>
        <end position="456"/>
    </location>
</feature>
<dbReference type="KEGG" id="dwd:DSCW_42280"/>
<gene>
    <name evidence="11" type="ORF">DSCW_42280</name>
</gene>
<evidence type="ECO:0000256" key="7">
    <source>
        <dbReference type="SAM" id="MobiDB-lite"/>
    </source>
</evidence>
<dbReference type="PANTHER" id="PTHR32071:SF57">
    <property type="entry name" value="C4-DICARBOXYLATE TRANSPORT TRANSCRIPTIONAL REGULATORY PROTEIN DCTD"/>
    <property type="match status" value="1"/>
</dbReference>
<evidence type="ECO:0000313" key="11">
    <source>
        <dbReference type="EMBL" id="BBO76811.1"/>
    </source>
</evidence>
<proteinExistence type="predicted"/>
<dbReference type="InterPro" id="IPR000700">
    <property type="entry name" value="PAS-assoc_C"/>
</dbReference>
<feature type="domain" description="Sigma-54 factor interaction" evidence="8">
    <location>
        <begin position="133"/>
        <end position="362"/>
    </location>
</feature>
<dbReference type="GO" id="GO:0006355">
    <property type="term" value="P:regulation of DNA-templated transcription"/>
    <property type="evidence" value="ECO:0007669"/>
    <property type="project" value="InterPro"/>
</dbReference>
<name>A0A5K7ZAS9_9BACT</name>
<dbReference type="PANTHER" id="PTHR32071">
    <property type="entry name" value="TRANSCRIPTIONAL REGULATORY PROTEIN"/>
    <property type="match status" value="1"/>
</dbReference>
<dbReference type="PROSITE" id="PS50112">
    <property type="entry name" value="PAS"/>
    <property type="match status" value="1"/>
</dbReference>
<dbReference type="Gene3D" id="1.10.10.60">
    <property type="entry name" value="Homeodomain-like"/>
    <property type="match status" value="1"/>
</dbReference>
<evidence type="ECO:0000313" key="12">
    <source>
        <dbReference type="Proteomes" id="UP000427769"/>
    </source>
</evidence>
<dbReference type="InterPro" id="IPR000014">
    <property type="entry name" value="PAS"/>
</dbReference>
<evidence type="ECO:0000259" key="10">
    <source>
        <dbReference type="PROSITE" id="PS50113"/>
    </source>
</evidence>
<dbReference type="InterPro" id="IPR058031">
    <property type="entry name" value="AAA_lid_NorR"/>
</dbReference>
<dbReference type="Pfam" id="PF02954">
    <property type="entry name" value="HTH_8"/>
    <property type="match status" value="1"/>
</dbReference>
<dbReference type="InterPro" id="IPR009057">
    <property type="entry name" value="Homeodomain-like_sf"/>
</dbReference>
<accession>A0A5K7ZAS9</accession>
<dbReference type="SUPFAM" id="SSF55785">
    <property type="entry name" value="PYP-like sensor domain (PAS domain)"/>
    <property type="match status" value="1"/>
</dbReference>
<dbReference type="PROSITE" id="PS50045">
    <property type="entry name" value="SIGMA54_INTERACT_4"/>
    <property type="match status" value="1"/>
</dbReference>
<dbReference type="Gene3D" id="3.30.450.20">
    <property type="entry name" value="PAS domain"/>
    <property type="match status" value="1"/>
</dbReference>
<dbReference type="PROSITE" id="PS00688">
    <property type="entry name" value="SIGMA54_INTERACT_3"/>
    <property type="match status" value="1"/>
</dbReference>
<dbReference type="SMART" id="SM00382">
    <property type="entry name" value="AAA"/>
    <property type="match status" value="1"/>
</dbReference>
<dbReference type="InterPro" id="IPR003593">
    <property type="entry name" value="AAA+_ATPase"/>
</dbReference>
<dbReference type="Proteomes" id="UP000427769">
    <property type="component" value="Chromosome"/>
</dbReference>
<feature type="region of interest" description="Disordered" evidence="7">
    <location>
        <begin position="437"/>
        <end position="467"/>
    </location>
</feature>
<sequence>MEQSCHAIFDSIEEGVFTVDLKWRITSFNRAAEKITGVPKMEALGRPCLEVFSADICQNNCAIRKALKENRPVFNLPVYMNRSDSRRIPIAVNATILRDDKGRMIGGVETFRDLSHLSELQRSFQEPRVFEKMVSKNNRMLEIFSTLKRVADSSCIVLIEGATGTGKELLARAVHKHSPQKKGPFVPVNCGALPDTLVESELFGYKAGAFTDAKMDKPGRFARAQNGTIFLDEIGDIPHSLQVRLLRVLEDGSYEPLGSVRPAKTNARVVVASHRKLDRLVGEGKFREDLFFRVNVIKLTLPTLSERKEDIPVLAEHFIQRFGRKKKKRILGFTQEAMAALMRYDWPGNVRELENAIEHAFVLCQDEKIGLRHLPDTVLADIHVAIGNAPATLKEIEKQAILRALQRNNWKKLVTARELGINKNTLRRKIVRYGLAAKNQGRSHDKTSRENPKQEANRSGTPGRVSV</sequence>
<dbReference type="AlphaFoldDB" id="A0A5K7ZAS9"/>
<dbReference type="Gene3D" id="3.40.50.300">
    <property type="entry name" value="P-loop containing nucleotide triphosphate hydrolases"/>
    <property type="match status" value="1"/>
</dbReference>
<reference evidence="11 12" key="1">
    <citation type="submission" date="2019-11" db="EMBL/GenBank/DDBJ databases">
        <title>Comparative genomics of hydrocarbon-degrading Desulfosarcina strains.</title>
        <authorList>
            <person name="Watanabe M."/>
            <person name="Kojima H."/>
            <person name="Fukui M."/>
        </authorList>
    </citation>
    <scope>NUCLEOTIDE SEQUENCE [LARGE SCALE GENOMIC DNA]</scope>
    <source>
        <strain evidence="11 12">PP31</strain>
    </source>
</reference>
<evidence type="ECO:0000259" key="8">
    <source>
        <dbReference type="PROSITE" id="PS50045"/>
    </source>
</evidence>
<dbReference type="RefSeq" id="WP_231715516.1">
    <property type="nucleotide sequence ID" value="NZ_AP021875.1"/>
</dbReference>
<dbReference type="PROSITE" id="PS50113">
    <property type="entry name" value="PAC"/>
    <property type="match status" value="1"/>
</dbReference>
<feature type="domain" description="PAS" evidence="9">
    <location>
        <begin position="1"/>
        <end position="49"/>
    </location>
</feature>
<keyword evidence="2" id="KW-0067">ATP-binding</keyword>
<keyword evidence="4" id="KW-0238">DNA-binding</keyword>
<dbReference type="GO" id="GO:0005524">
    <property type="term" value="F:ATP binding"/>
    <property type="evidence" value="ECO:0007669"/>
    <property type="project" value="UniProtKB-KW"/>
</dbReference>
<dbReference type="CDD" id="cd00009">
    <property type="entry name" value="AAA"/>
    <property type="match status" value="1"/>
</dbReference>
<evidence type="ECO:0000259" key="9">
    <source>
        <dbReference type="PROSITE" id="PS50112"/>
    </source>
</evidence>
<keyword evidence="12" id="KW-1185">Reference proteome</keyword>
<evidence type="ECO:0000256" key="6">
    <source>
        <dbReference type="ARBA" id="ARBA00023163"/>
    </source>
</evidence>
<dbReference type="GO" id="GO:0043565">
    <property type="term" value="F:sequence-specific DNA binding"/>
    <property type="evidence" value="ECO:0007669"/>
    <property type="project" value="InterPro"/>
</dbReference>
<dbReference type="InterPro" id="IPR002078">
    <property type="entry name" value="Sigma_54_int"/>
</dbReference>
<dbReference type="Gene3D" id="1.10.8.60">
    <property type="match status" value="1"/>
</dbReference>
<dbReference type="SUPFAM" id="SSF52540">
    <property type="entry name" value="P-loop containing nucleoside triphosphate hydrolases"/>
    <property type="match status" value="1"/>
</dbReference>
<keyword evidence="3" id="KW-0805">Transcription regulation</keyword>
<evidence type="ECO:0000256" key="1">
    <source>
        <dbReference type="ARBA" id="ARBA00022741"/>
    </source>
</evidence>
<dbReference type="InterPro" id="IPR027417">
    <property type="entry name" value="P-loop_NTPase"/>
</dbReference>
<dbReference type="FunFam" id="3.40.50.300:FF:000006">
    <property type="entry name" value="DNA-binding transcriptional regulator NtrC"/>
    <property type="match status" value="1"/>
</dbReference>
<feature type="domain" description="PAC" evidence="10">
    <location>
        <begin position="74"/>
        <end position="126"/>
    </location>
</feature>
<dbReference type="Pfam" id="PF13426">
    <property type="entry name" value="PAS_9"/>
    <property type="match status" value="1"/>
</dbReference>
<dbReference type="Pfam" id="PF00158">
    <property type="entry name" value="Sigma54_activat"/>
    <property type="match status" value="1"/>
</dbReference>
<evidence type="ECO:0000256" key="5">
    <source>
        <dbReference type="ARBA" id="ARBA00023159"/>
    </source>
</evidence>
<evidence type="ECO:0000256" key="3">
    <source>
        <dbReference type="ARBA" id="ARBA00023015"/>
    </source>
</evidence>
<organism evidence="11 12">
    <name type="scientific">Desulfosarcina widdelii</name>
    <dbReference type="NCBI Taxonomy" id="947919"/>
    <lineage>
        <taxon>Bacteria</taxon>
        <taxon>Pseudomonadati</taxon>
        <taxon>Thermodesulfobacteriota</taxon>
        <taxon>Desulfobacteria</taxon>
        <taxon>Desulfobacterales</taxon>
        <taxon>Desulfosarcinaceae</taxon>
        <taxon>Desulfosarcina</taxon>
    </lineage>
</organism>
<dbReference type="InterPro" id="IPR035965">
    <property type="entry name" value="PAS-like_dom_sf"/>
</dbReference>
<evidence type="ECO:0000256" key="2">
    <source>
        <dbReference type="ARBA" id="ARBA00022840"/>
    </source>
</evidence>
<dbReference type="NCBIfam" id="TIGR00229">
    <property type="entry name" value="sensory_box"/>
    <property type="match status" value="1"/>
</dbReference>
<dbReference type="CDD" id="cd00130">
    <property type="entry name" value="PAS"/>
    <property type="match status" value="1"/>
</dbReference>
<dbReference type="SMART" id="SM00091">
    <property type="entry name" value="PAS"/>
    <property type="match status" value="1"/>
</dbReference>